<dbReference type="EMBL" id="MDZA01000128">
    <property type="protein sequence ID" value="OGX90597.1"/>
    <property type="molecule type" value="Genomic_DNA"/>
</dbReference>
<keyword evidence="2" id="KW-1185">Reference proteome</keyword>
<accession>A0A1G1TIA1</accession>
<gene>
    <name evidence="1" type="ORF">BEN49_22260</name>
</gene>
<reference evidence="1 2" key="1">
    <citation type="submission" date="2016-08" db="EMBL/GenBank/DDBJ databases">
        <title>Hymenobacter coccineus sp. nov., Hymenobacter lapidarius sp. nov. and Hymenobacter glacialis sp. nov., isolated from Antarctic soil.</title>
        <authorList>
            <person name="Sedlacek I."/>
            <person name="Kralova S."/>
            <person name="Kyrova K."/>
            <person name="Maslanova I."/>
            <person name="Stankova E."/>
            <person name="Vrbovska V."/>
            <person name="Nemec M."/>
            <person name="Bartak M."/>
            <person name="Svec P."/>
            <person name="Busse H.-J."/>
            <person name="Pantucek R."/>
        </authorList>
    </citation>
    <scope>NUCLEOTIDE SEQUENCE [LARGE SCALE GENOMIC DNA]</scope>
    <source>
        <strain evidence="1 2">CCM 8649</strain>
    </source>
</reference>
<dbReference type="RefSeq" id="WP_070742781.1">
    <property type="nucleotide sequence ID" value="NZ_MDZA01000128.1"/>
</dbReference>
<organism evidence="1 2">
    <name type="scientific">Hymenobacter coccineus</name>
    <dbReference type="NCBI Taxonomy" id="1908235"/>
    <lineage>
        <taxon>Bacteria</taxon>
        <taxon>Pseudomonadati</taxon>
        <taxon>Bacteroidota</taxon>
        <taxon>Cytophagia</taxon>
        <taxon>Cytophagales</taxon>
        <taxon>Hymenobacteraceae</taxon>
        <taxon>Hymenobacter</taxon>
    </lineage>
</organism>
<dbReference type="AlphaFoldDB" id="A0A1G1TIA1"/>
<sequence length="395" mass="43716">MRHRFPFLAHWGPRLALLGALGGCVEPYAPDVIDAPASYLVVDGAINGNGPTTVLLTRTINLAAPGPPAVEKGAKLFIVDDAGARYALVERASGTYRSDSLVLSPARQYQLRITTATNVAYASDLVPLKITPPIDKLGWDIDATQLRLLLSTHDGQQQSRYYRWGFVETWEFHSAYNSSLEYDYALKQIAPRSTPIYTCWRTERTSSIRQGSTAQLSQDALTDFGVLNISNRAERLQIRYSALVSQYAETAEEFAYYELLRKNTEAVGSVNDPLPVQLTGNVHRVDNAQEPVLGYVGAHTVQQKRIFIDRAELPRGLGFDSPYQDCTTAEELLFDPFGDTILYPNTRIFGDSSLVPIDLYFGPPPGGPTILGYTGSSRACVDCRLRGTPRKPSFW</sequence>
<comment type="caution">
    <text evidence="1">The sequence shown here is derived from an EMBL/GenBank/DDBJ whole genome shotgun (WGS) entry which is preliminary data.</text>
</comment>
<protein>
    <recommendedName>
        <fullName evidence="3">DUF4249 domain-containing protein</fullName>
    </recommendedName>
</protein>
<name>A0A1G1TIA1_9BACT</name>
<evidence type="ECO:0000313" key="1">
    <source>
        <dbReference type="EMBL" id="OGX90597.1"/>
    </source>
</evidence>
<evidence type="ECO:0000313" key="2">
    <source>
        <dbReference type="Proteomes" id="UP000177506"/>
    </source>
</evidence>
<dbReference type="OrthoDB" id="1062680at2"/>
<evidence type="ECO:0008006" key="3">
    <source>
        <dbReference type="Google" id="ProtNLM"/>
    </source>
</evidence>
<dbReference type="InterPro" id="IPR025345">
    <property type="entry name" value="DUF4249"/>
</dbReference>
<dbReference type="Proteomes" id="UP000177506">
    <property type="component" value="Unassembled WGS sequence"/>
</dbReference>
<dbReference type="Pfam" id="PF14054">
    <property type="entry name" value="DUF4249"/>
    <property type="match status" value="1"/>
</dbReference>
<proteinExistence type="predicted"/>